<gene>
    <name evidence="2" type="ORF">PMAYCL1PPCAC_33096</name>
</gene>
<sequence>LQAFMLSLLSCLFSRTMAWRASSDSNAGLVKNLRAAGQFTSDRVEVAMLAHPCLCRCSHSRFSPITPLIRWLGEQVLTVMLDL</sequence>
<reference evidence="3" key="1">
    <citation type="submission" date="2022-10" db="EMBL/GenBank/DDBJ databases">
        <title>Genome assembly of Pristionchus species.</title>
        <authorList>
            <person name="Yoshida K."/>
            <person name="Sommer R.J."/>
        </authorList>
    </citation>
    <scope>NUCLEOTIDE SEQUENCE [LARGE SCALE GENOMIC DNA]</scope>
    <source>
        <strain evidence="3">RS5460</strain>
    </source>
</reference>
<evidence type="ECO:0000313" key="2">
    <source>
        <dbReference type="EMBL" id="GMR62901.1"/>
    </source>
</evidence>
<evidence type="ECO:0000256" key="1">
    <source>
        <dbReference type="SAM" id="SignalP"/>
    </source>
</evidence>
<keyword evidence="1" id="KW-0732">Signal</keyword>
<feature type="chain" id="PRO_5042986085" description="Secreted protein" evidence="1">
    <location>
        <begin position="19"/>
        <end position="83"/>
    </location>
</feature>
<proteinExistence type="predicted"/>
<evidence type="ECO:0008006" key="4">
    <source>
        <dbReference type="Google" id="ProtNLM"/>
    </source>
</evidence>
<name>A0AAN5DG46_9BILA</name>
<protein>
    <recommendedName>
        <fullName evidence="4">Secreted protein</fullName>
    </recommendedName>
</protein>
<organism evidence="2 3">
    <name type="scientific">Pristionchus mayeri</name>
    <dbReference type="NCBI Taxonomy" id="1317129"/>
    <lineage>
        <taxon>Eukaryota</taxon>
        <taxon>Metazoa</taxon>
        <taxon>Ecdysozoa</taxon>
        <taxon>Nematoda</taxon>
        <taxon>Chromadorea</taxon>
        <taxon>Rhabditida</taxon>
        <taxon>Rhabditina</taxon>
        <taxon>Diplogasteromorpha</taxon>
        <taxon>Diplogasteroidea</taxon>
        <taxon>Neodiplogasteridae</taxon>
        <taxon>Pristionchus</taxon>
    </lineage>
</organism>
<feature type="signal peptide" evidence="1">
    <location>
        <begin position="1"/>
        <end position="18"/>
    </location>
</feature>
<evidence type="ECO:0000313" key="3">
    <source>
        <dbReference type="Proteomes" id="UP001328107"/>
    </source>
</evidence>
<dbReference type="AlphaFoldDB" id="A0AAN5DG46"/>
<keyword evidence="3" id="KW-1185">Reference proteome</keyword>
<comment type="caution">
    <text evidence="2">The sequence shown here is derived from an EMBL/GenBank/DDBJ whole genome shotgun (WGS) entry which is preliminary data.</text>
</comment>
<feature type="non-terminal residue" evidence="2">
    <location>
        <position position="1"/>
    </location>
</feature>
<accession>A0AAN5DG46</accession>
<dbReference type="EMBL" id="BTRK01000006">
    <property type="protein sequence ID" value="GMR62901.1"/>
    <property type="molecule type" value="Genomic_DNA"/>
</dbReference>
<dbReference type="Proteomes" id="UP001328107">
    <property type="component" value="Unassembled WGS sequence"/>
</dbReference>